<dbReference type="PANTHER" id="PTHR30480:SF13">
    <property type="entry name" value="BETA-HEXOSAMINIDASE"/>
    <property type="match status" value="1"/>
</dbReference>
<sequence>MAKLNILFTAFIFLFFSFSSFASPSLDEKIGQMIIIGFDGQTVSENSPITKIINQYNIGGVILFDYNKKSTTFDKNITSPEQLKKLTQSLIEQTRHSNQTHHRKDLPLLISVDYEGGNVSRLRKEKGFPETFTAKYIATLPIDSAQTIAKEMANTLHSNGFNLDFAPVLDVDLNPDNPVIGGKDRSFSENPYLVSQYANLFAKEFTENHIECAYKHFPGHGSSNADSHLGFVDVTETWEEKELIPYQLSFEEPNHCHMIMSAHIVNRQLDPSGLPATLSRAILTNLLRNKLHFDGVIITDDMQMGAIRDHYGLAQALSLAINAGADMLIFGNQLTPTNQDPGEIIQIIRNKVQTGEIPEARINEAYDHIVEFKKRLK</sequence>
<reference evidence="8" key="1">
    <citation type="journal article" date="2014" name="Int. J. Syst. Evol. Microbiol.">
        <title>Complete genome sequence of Corynebacterium casei LMG S-19264T (=DSM 44701T), isolated from a smear-ripened cheese.</title>
        <authorList>
            <consortium name="US DOE Joint Genome Institute (JGI-PGF)"/>
            <person name="Walter F."/>
            <person name="Albersmeier A."/>
            <person name="Kalinowski J."/>
            <person name="Ruckert C."/>
        </authorList>
    </citation>
    <scope>NUCLEOTIDE SEQUENCE</scope>
    <source>
        <strain evidence="8">JCM 13919</strain>
    </source>
</reference>
<dbReference type="InterPro" id="IPR001764">
    <property type="entry name" value="Glyco_hydro_3_N"/>
</dbReference>
<dbReference type="GO" id="GO:0009254">
    <property type="term" value="P:peptidoglycan turnover"/>
    <property type="evidence" value="ECO:0007669"/>
    <property type="project" value="TreeGrafter"/>
</dbReference>
<dbReference type="SUPFAM" id="SSF51445">
    <property type="entry name" value="(Trans)glycosidases"/>
    <property type="match status" value="1"/>
</dbReference>
<keyword evidence="5" id="KW-0326">Glycosidase</keyword>
<feature type="domain" description="Glycoside hydrolase family 3 N-terminal" evidence="7">
    <location>
        <begin position="26"/>
        <end position="370"/>
    </location>
</feature>
<feature type="chain" id="PRO_5037754961" description="beta-N-acetylhexosaminidase" evidence="6">
    <location>
        <begin position="23"/>
        <end position="377"/>
    </location>
</feature>
<evidence type="ECO:0000256" key="2">
    <source>
        <dbReference type="ARBA" id="ARBA00005336"/>
    </source>
</evidence>
<dbReference type="AlphaFoldDB" id="A0A917JYK2"/>
<evidence type="ECO:0000256" key="6">
    <source>
        <dbReference type="SAM" id="SignalP"/>
    </source>
</evidence>
<dbReference type="Pfam" id="PF00933">
    <property type="entry name" value="Glyco_hydro_3"/>
    <property type="match status" value="1"/>
</dbReference>
<dbReference type="InterPro" id="IPR036962">
    <property type="entry name" value="Glyco_hydro_3_N_sf"/>
</dbReference>
<dbReference type="RefSeq" id="WP_131776297.1">
    <property type="nucleotide sequence ID" value="NZ_BMOB01000007.1"/>
</dbReference>
<dbReference type="PANTHER" id="PTHR30480">
    <property type="entry name" value="BETA-HEXOSAMINIDASE-RELATED"/>
    <property type="match status" value="1"/>
</dbReference>
<keyword evidence="9" id="KW-1185">Reference proteome</keyword>
<dbReference type="EMBL" id="BMOB01000007">
    <property type="protein sequence ID" value="GGI89099.1"/>
    <property type="molecule type" value="Genomic_DNA"/>
</dbReference>
<protein>
    <recommendedName>
        <fullName evidence="3">beta-N-acetylhexosaminidase</fullName>
        <ecNumber evidence="3">3.2.1.52</ecNumber>
    </recommendedName>
</protein>
<reference evidence="8" key="2">
    <citation type="submission" date="2020-09" db="EMBL/GenBank/DDBJ databases">
        <authorList>
            <person name="Sun Q."/>
            <person name="Ohkuma M."/>
        </authorList>
    </citation>
    <scope>NUCLEOTIDE SEQUENCE</scope>
    <source>
        <strain evidence="8">JCM 13919</strain>
    </source>
</reference>
<feature type="signal peptide" evidence="6">
    <location>
        <begin position="1"/>
        <end position="22"/>
    </location>
</feature>
<keyword evidence="6" id="KW-0732">Signal</keyword>
<dbReference type="Proteomes" id="UP000630149">
    <property type="component" value="Unassembled WGS sequence"/>
</dbReference>
<evidence type="ECO:0000313" key="8">
    <source>
        <dbReference type="EMBL" id="GGI89099.1"/>
    </source>
</evidence>
<dbReference type="Gene3D" id="3.20.20.300">
    <property type="entry name" value="Glycoside hydrolase, family 3, N-terminal domain"/>
    <property type="match status" value="1"/>
</dbReference>
<accession>A0A917JYK2</accession>
<evidence type="ECO:0000259" key="7">
    <source>
        <dbReference type="Pfam" id="PF00933"/>
    </source>
</evidence>
<comment type="catalytic activity">
    <reaction evidence="1">
        <text>Hydrolysis of terminal non-reducing N-acetyl-D-hexosamine residues in N-acetyl-beta-D-hexosaminides.</text>
        <dbReference type="EC" id="3.2.1.52"/>
    </reaction>
</comment>
<evidence type="ECO:0000313" key="9">
    <source>
        <dbReference type="Proteomes" id="UP000630149"/>
    </source>
</evidence>
<dbReference type="GO" id="GO:0005975">
    <property type="term" value="P:carbohydrate metabolic process"/>
    <property type="evidence" value="ECO:0007669"/>
    <property type="project" value="InterPro"/>
</dbReference>
<dbReference type="OrthoDB" id="9786661at2"/>
<keyword evidence="4 8" id="KW-0378">Hydrolase</keyword>
<proteinExistence type="inferred from homology"/>
<gene>
    <name evidence="8" type="ORF">GCM10007966_17330</name>
</gene>
<organism evidence="8 9">
    <name type="scientific">Legionella impletisoli</name>
    <dbReference type="NCBI Taxonomy" id="343510"/>
    <lineage>
        <taxon>Bacteria</taxon>
        <taxon>Pseudomonadati</taxon>
        <taxon>Pseudomonadota</taxon>
        <taxon>Gammaproteobacteria</taxon>
        <taxon>Legionellales</taxon>
        <taxon>Legionellaceae</taxon>
        <taxon>Legionella</taxon>
    </lineage>
</organism>
<dbReference type="EC" id="3.2.1.52" evidence="3"/>
<evidence type="ECO:0000256" key="4">
    <source>
        <dbReference type="ARBA" id="ARBA00022801"/>
    </source>
</evidence>
<evidence type="ECO:0000256" key="5">
    <source>
        <dbReference type="ARBA" id="ARBA00023295"/>
    </source>
</evidence>
<dbReference type="InterPro" id="IPR017853">
    <property type="entry name" value="GH"/>
</dbReference>
<evidence type="ECO:0000256" key="3">
    <source>
        <dbReference type="ARBA" id="ARBA00012663"/>
    </source>
</evidence>
<dbReference type="GO" id="GO:0004563">
    <property type="term" value="F:beta-N-acetylhexosaminidase activity"/>
    <property type="evidence" value="ECO:0007669"/>
    <property type="project" value="UniProtKB-EC"/>
</dbReference>
<dbReference type="InterPro" id="IPR050226">
    <property type="entry name" value="NagZ_Beta-hexosaminidase"/>
</dbReference>
<comment type="similarity">
    <text evidence="2">Belongs to the glycosyl hydrolase 3 family.</text>
</comment>
<comment type="caution">
    <text evidence="8">The sequence shown here is derived from an EMBL/GenBank/DDBJ whole genome shotgun (WGS) entry which is preliminary data.</text>
</comment>
<name>A0A917JYK2_9GAMM</name>
<evidence type="ECO:0000256" key="1">
    <source>
        <dbReference type="ARBA" id="ARBA00001231"/>
    </source>
</evidence>